<dbReference type="Proteomes" id="UP000485058">
    <property type="component" value="Unassembled WGS sequence"/>
</dbReference>
<name>A0A699Z6G5_HAELA</name>
<keyword evidence="2" id="KW-1185">Reference proteome</keyword>
<dbReference type="EMBL" id="BLLF01001187">
    <property type="protein sequence ID" value="GFH17701.1"/>
    <property type="molecule type" value="Genomic_DNA"/>
</dbReference>
<evidence type="ECO:0000313" key="1">
    <source>
        <dbReference type="EMBL" id="GFH17701.1"/>
    </source>
</evidence>
<dbReference type="AlphaFoldDB" id="A0A699Z6G5"/>
<sequence length="60" mass="6616">MPWSPPSFRAPEPSFVASEPAHVGYYVGHEVGLLAHRALTIAFNKDSLLLGQRTSRPQAR</sequence>
<evidence type="ECO:0000313" key="2">
    <source>
        <dbReference type="Proteomes" id="UP000485058"/>
    </source>
</evidence>
<reference evidence="1 2" key="1">
    <citation type="submission" date="2020-02" db="EMBL/GenBank/DDBJ databases">
        <title>Draft genome sequence of Haematococcus lacustris strain NIES-144.</title>
        <authorList>
            <person name="Morimoto D."/>
            <person name="Nakagawa S."/>
            <person name="Yoshida T."/>
            <person name="Sawayama S."/>
        </authorList>
    </citation>
    <scope>NUCLEOTIDE SEQUENCE [LARGE SCALE GENOMIC DNA]</scope>
    <source>
        <strain evidence="1 2">NIES-144</strain>
    </source>
</reference>
<accession>A0A699Z6G5</accession>
<comment type="caution">
    <text evidence="1">The sequence shown here is derived from an EMBL/GenBank/DDBJ whole genome shotgun (WGS) entry which is preliminary data.</text>
</comment>
<gene>
    <name evidence="1" type="ORF">HaLaN_14386</name>
</gene>
<protein>
    <submittedName>
        <fullName evidence="1">Uncharacterized protein</fullName>
    </submittedName>
</protein>
<proteinExistence type="predicted"/>
<organism evidence="1 2">
    <name type="scientific">Haematococcus lacustris</name>
    <name type="common">Green alga</name>
    <name type="synonym">Haematococcus pluvialis</name>
    <dbReference type="NCBI Taxonomy" id="44745"/>
    <lineage>
        <taxon>Eukaryota</taxon>
        <taxon>Viridiplantae</taxon>
        <taxon>Chlorophyta</taxon>
        <taxon>core chlorophytes</taxon>
        <taxon>Chlorophyceae</taxon>
        <taxon>CS clade</taxon>
        <taxon>Chlamydomonadales</taxon>
        <taxon>Haematococcaceae</taxon>
        <taxon>Haematococcus</taxon>
    </lineage>
</organism>